<organism evidence="1 2">
    <name type="scientific">Phytophthora nicotianae P1976</name>
    <dbReference type="NCBI Taxonomy" id="1317066"/>
    <lineage>
        <taxon>Eukaryota</taxon>
        <taxon>Sar</taxon>
        <taxon>Stramenopiles</taxon>
        <taxon>Oomycota</taxon>
        <taxon>Peronosporomycetes</taxon>
        <taxon>Peronosporales</taxon>
        <taxon>Peronosporaceae</taxon>
        <taxon>Phytophthora</taxon>
    </lineage>
</organism>
<evidence type="ECO:0000313" key="2">
    <source>
        <dbReference type="Proteomes" id="UP000028582"/>
    </source>
</evidence>
<accession>A0A081APD5</accession>
<name>A0A081APD5_PHYNI</name>
<protein>
    <submittedName>
        <fullName evidence="1">Uncharacterized protein</fullName>
    </submittedName>
</protein>
<gene>
    <name evidence="1" type="ORF">F444_04819</name>
</gene>
<reference evidence="1 2" key="1">
    <citation type="submission" date="2013-11" db="EMBL/GenBank/DDBJ databases">
        <title>The Genome Sequence of Phytophthora parasitica P1976.</title>
        <authorList>
            <consortium name="The Broad Institute Genomics Platform"/>
            <person name="Russ C."/>
            <person name="Tyler B."/>
            <person name="Panabieres F."/>
            <person name="Shan W."/>
            <person name="Tripathy S."/>
            <person name="Grunwald N."/>
            <person name="Machado M."/>
            <person name="Johnson C.S."/>
            <person name="Walker B."/>
            <person name="Young S."/>
            <person name="Zeng Q."/>
            <person name="Gargeya S."/>
            <person name="Fitzgerald M."/>
            <person name="Haas B."/>
            <person name="Abouelleil A."/>
            <person name="Allen A.W."/>
            <person name="Alvarado L."/>
            <person name="Arachchi H.M."/>
            <person name="Berlin A.M."/>
            <person name="Chapman S.B."/>
            <person name="Gainer-Dewar J."/>
            <person name="Goldberg J."/>
            <person name="Griggs A."/>
            <person name="Gujja S."/>
            <person name="Hansen M."/>
            <person name="Howarth C."/>
            <person name="Imamovic A."/>
            <person name="Ireland A."/>
            <person name="Larimer J."/>
            <person name="McCowan C."/>
            <person name="Murphy C."/>
            <person name="Pearson M."/>
            <person name="Poon T.W."/>
            <person name="Priest M."/>
            <person name="Roberts A."/>
            <person name="Saif S."/>
            <person name="Shea T."/>
            <person name="Sisk P."/>
            <person name="Sykes S."/>
            <person name="Wortman J."/>
            <person name="Nusbaum C."/>
            <person name="Birren B."/>
        </authorList>
    </citation>
    <scope>NUCLEOTIDE SEQUENCE [LARGE SCALE GENOMIC DNA]</scope>
    <source>
        <strain evidence="1 2">P1976</strain>
    </source>
</reference>
<sequence length="428" mass="46358">MSDGSSSAVACLIVTTSGRILLLWDQDDTLPFQYPQLAMLLASLFHFAQAQSFGHLELHNGFTALISSDVEAQVSVTVICTAPPTESSDNGEFCTEVAPLQLGRLKSLIILQEFVQCYRGDIERLSAESIEQAKLKAEEYTLTSALGGFQDGCDGTLDEFIDFQRGFVDLVMETTARGITNSIMSWSHDGASIMAQSSLAIRLARGFFMNAETGDAVYSTCPGPDGSFFGQDLASQKLHHLHNSARVQQVVKHVAKALHESAPILSQLTHGSCGTLSTGAAVVVRFRHLSGRDTSELFIALRMVRTGEFSTGIVFYGDNALFRGRESDLYSSGKLRQALAAHPSGKRMLNVLQDPSVDIEVHVGSDGAPEEVWRAMDLLIKPLSFEWSASSDVAHELAKASVLRSDVSIVPTANSKENATPRSPQLTE</sequence>
<proteinExistence type="predicted"/>
<dbReference type="EMBL" id="ANJA01000969">
    <property type="protein sequence ID" value="ETO80746.1"/>
    <property type="molecule type" value="Genomic_DNA"/>
</dbReference>
<dbReference type="Proteomes" id="UP000028582">
    <property type="component" value="Unassembled WGS sequence"/>
</dbReference>
<dbReference type="AlphaFoldDB" id="A0A081APD5"/>
<evidence type="ECO:0000313" key="1">
    <source>
        <dbReference type="EMBL" id="ETO80746.1"/>
    </source>
</evidence>
<comment type="caution">
    <text evidence="1">The sequence shown here is derived from an EMBL/GenBank/DDBJ whole genome shotgun (WGS) entry which is preliminary data.</text>
</comment>
<dbReference type="OrthoDB" id="166905at2759"/>